<gene>
    <name evidence="1" type="ORF">J4Q44_G00183200</name>
</gene>
<dbReference type="EMBL" id="JAGTTL010000016">
    <property type="protein sequence ID" value="KAK6310265.1"/>
    <property type="molecule type" value="Genomic_DNA"/>
</dbReference>
<proteinExistence type="predicted"/>
<reference evidence="1 2" key="1">
    <citation type="submission" date="2021-04" db="EMBL/GenBank/DDBJ databases">
        <authorList>
            <person name="De Guttry C."/>
            <person name="Zahm M."/>
            <person name="Klopp C."/>
            <person name="Cabau C."/>
            <person name="Louis A."/>
            <person name="Berthelot C."/>
            <person name="Parey E."/>
            <person name="Roest Crollius H."/>
            <person name="Montfort J."/>
            <person name="Robinson-Rechavi M."/>
            <person name="Bucao C."/>
            <person name="Bouchez O."/>
            <person name="Gislard M."/>
            <person name="Lluch J."/>
            <person name="Milhes M."/>
            <person name="Lampietro C."/>
            <person name="Lopez Roques C."/>
            <person name="Donnadieu C."/>
            <person name="Braasch I."/>
            <person name="Desvignes T."/>
            <person name="Postlethwait J."/>
            <person name="Bobe J."/>
            <person name="Wedekind C."/>
            <person name="Guiguen Y."/>
        </authorList>
    </citation>
    <scope>NUCLEOTIDE SEQUENCE [LARGE SCALE GENOMIC DNA]</scope>
    <source>
        <strain evidence="1">Cs_M1</strain>
        <tissue evidence="1">Blood</tissue>
    </source>
</reference>
<dbReference type="AlphaFoldDB" id="A0AAN8QNV9"/>
<sequence>MLQLRSAVRVNLACIDGLTRHQLAIIRMRPFEAAFPGRTSKLAFPNSMYPSLGRLSHNTLWRREKGLKWAPDRVSLHCIGLAGETVLPNSFGG</sequence>
<dbReference type="Proteomes" id="UP001356427">
    <property type="component" value="Unassembled WGS sequence"/>
</dbReference>
<keyword evidence="2" id="KW-1185">Reference proteome</keyword>
<accession>A0AAN8QNV9</accession>
<comment type="caution">
    <text evidence="1">The sequence shown here is derived from an EMBL/GenBank/DDBJ whole genome shotgun (WGS) entry which is preliminary data.</text>
</comment>
<name>A0AAN8QNV9_9TELE</name>
<evidence type="ECO:0000313" key="1">
    <source>
        <dbReference type="EMBL" id="KAK6310265.1"/>
    </source>
</evidence>
<evidence type="ECO:0000313" key="2">
    <source>
        <dbReference type="Proteomes" id="UP001356427"/>
    </source>
</evidence>
<protein>
    <submittedName>
        <fullName evidence="1">Uncharacterized protein</fullName>
    </submittedName>
</protein>
<organism evidence="1 2">
    <name type="scientific">Coregonus suidteri</name>
    <dbReference type="NCBI Taxonomy" id="861788"/>
    <lineage>
        <taxon>Eukaryota</taxon>
        <taxon>Metazoa</taxon>
        <taxon>Chordata</taxon>
        <taxon>Craniata</taxon>
        <taxon>Vertebrata</taxon>
        <taxon>Euteleostomi</taxon>
        <taxon>Actinopterygii</taxon>
        <taxon>Neopterygii</taxon>
        <taxon>Teleostei</taxon>
        <taxon>Protacanthopterygii</taxon>
        <taxon>Salmoniformes</taxon>
        <taxon>Salmonidae</taxon>
        <taxon>Coregoninae</taxon>
        <taxon>Coregonus</taxon>
    </lineage>
</organism>